<gene>
    <name evidence="4" type="primary">tsaA</name>
    <name evidence="4" type="ORF">H9703_00745</name>
</gene>
<reference evidence="4" key="1">
    <citation type="journal article" date="2021" name="PeerJ">
        <title>Extensive microbial diversity within the chicken gut microbiome revealed by metagenomics and culture.</title>
        <authorList>
            <person name="Gilroy R."/>
            <person name="Ravi A."/>
            <person name="Getino M."/>
            <person name="Pursley I."/>
            <person name="Horton D.L."/>
            <person name="Alikhan N.F."/>
            <person name="Baker D."/>
            <person name="Gharbi K."/>
            <person name="Hall N."/>
            <person name="Watson M."/>
            <person name="Adriaenssens E.M."/>
            <person name="Foster-Nyarko E."/>
            <person name="Jarju S."/>
            <person name="Secka A."/>
            <person name="Antonio M."/>
            <person name="Oren A."/>
            <person name="Chaudhuri R.R."/>
            <person name="La Ragione R."/>
            <person name="Hildebrand F."/>
            <person name="Pallen M.J."/>
        </authorList>
    </citation>
    <scope>NUCLEOTIDE SEQUENCE</scope>
    <source>
        <strain evidence="4">ChiSjej5B23-2810</strain>
    </source>
</reference>
<comment type="similarity">
    <text evidence="2">Belongs to the tRNA methyltransferase O family.</text>
</comment>
<protein>
    <submittedName>
        <fullName evidence="4">tRNA (N6-threonylcarbamoyladenosine(37)-N6)-methyltransferase TrmO</fullName>
    </submittedName>
</protein>
<feature type="domain" description="TsaA-like" evidence="3">
    <location>
        <begin position="8"/>
        <end position="155"/>
    </location>
</feature>
<dbReference type="InterPro" id="IPR023368">
    <property type="entry name" value="UPF0066_cons_site"/>
</dbReference>
<dbReference type="Pfam" id="PF18389">
    <property type="entry name" value="TrmO_C"/>
    <property type="match status" value="1"/>
</dbReference>
<evidence type="ECO:0000259" key="3">
    <source>
        <dbReference type="PROSITE" id="PS51668"/>
    </source>
</evidence>
<evidence type="ECO:0000313" key="5">
    <source>
        <dbReference type="Proteomes" id="UP000823906"/>
    </source>
</evidence>
<evidence type="ECO:0000256" key="1">
    <source>
        <dbReference type="ARBA" id="ARBA00022691"/>
    </source>
</evidence>
<dbReference type="PROSITE" id="PS51668">
    <property type="entry name" value="TSAA_2"/>
    <property type="match status" value="1"/>
</dbReference>
<dbReference type="SUPFAM" id="SSF118196">
    <property type="entry name" value="YaeB-like"/>
    <property type="match status" value="1"/>
</dbReference>
<dbReference type="InterPro" id="IPR040372">
    <property type="entry name" value="YaeB-like"/>
</dbReference>
<dbReference type="PANTHER" id="PTHR12818">
    <property type="entry name" value="TRNA (ADENINE(37)-N6)-METHYLTRANSFERASE"/>
    <property type="match status" value="1"/>
</dbReference>
<dbReference type="PANTHER" id="PTHR12818:SF0">
    <property type="entry name" value="TRNA (ADENINE(37)-N6)-METHYLTRANSFERASE"/>
    <property type="match status" value="1"/>
</dbReference>
<comment type="caution">
    <text evidence="4">The sequence shown here is derived from an EMBL/GenBank/DDBJ whole genome shotgun (WGS) entry which is preliminary data.</text>
</comment>
<keyword evidence="1" id="KW-0949">S-adenosyl-L-methionine</keyword>
<dbReference type="NCBIfam" id="TIGR00104">
    <property type="entry name" value="tRNA_TsaA"/>
    <property type="match status" value="1"/>
</dbReference>
<organism evidence="4 5">
    <name type="scientific">Candidatus Faecalibacterium faecigallinarum</name>
    <dbReference type="NCBI Taxonomy" id="2838577"/>
    <lineage>
        <taxon>Bacteria</taxon>
        <taxon>Bacillati</taxon>
        <taxon>Bacillota</taxon>
        <taxon>Clostridia</taxon>
        <taxon>Eubacteriales</taxon>
        <taxon>Oscillospiraceae</taxon>
        <taxon>Faecalibacterium</taxon>
    </lineage>
</organism>
<evidence type="ECO:0000256" key="2">
    <source>
        <dbReference type="ARBA" id="ARBA00033753"/>
    </source>
</evidence>
<dbReference type="InterPro" id="IPR036414">
    <property type="entry name" value="YaeB_N_sf"/>
</dbReference>
<dbReference type="AlphaFoldDB" id="A0A9D2P5I0"/>
<dbReference type="InterPro" id="IPR023370">
    <property type="entry name" value="TrmO-like_N"/>
</dbReference>
<dbReference type="InterPro" id="IPR041369">
    <property type="entry name" value="TrmO_C"/>
</dbReference>
<dbReference type="Gene3D" id="3.30.2310.10">
    <property type="entry name" value="YaeB-like"/>
    <property type="match status" value="1"/>
</dbReference>
<sequence>MPEAAYTLTPIAHIRSEFREKFGIPRQSGLVDALRAQVVFTPPFRNADALRGLEDYSLLWLIWQFSQVVAAGADGANWSPTVRPPRLGGNVRMGVFATRSPYRPNALGLSCVRLVGVQPDGPEGPVLTVAGADLLDGTPIYDIKPYLPGVDAHPEAAAGFAGPAAAHALTVRDPGGCLAALPPRQRAALEGVLQNDPRPGYQRDPARVYGLAFAGHTVRFTVDNDVLTVLELKAE</sequence>
<dbReference type="CDD" id="cd09281">
    <property type="entry name" value="UPF0066"/>
    <property type="match status" value="1"/>
</dbReference>
<dbReference type="Pfam" id="PF01980">
    <property type="entry name" value="TrmO_N"/>
    <property type="match status" value="1"/>
</dbReference>
<dbReference type="Proteomes" id="UP000823906">
    <property type="component" value="Unassembled WGS sequence"/>
</dbReference>
<accession>A0A9D2P5I0</accession>
<dbReference type="Gene3D" id="2.40.30.70">
    <property type="entry name" value="YaeB-like"/>
    <property type="match status" value="1"/>
</dbReference>
<proteinExistence type="inferred from homology"/>
<evidence type="ECO:0000313" key="4">
    <source>
        <dbReference type="EMBL" id="HJC44661.1"/>
    </source>
</evidence>
<dbReference type="EMBL" id="DWWN01000006">
    <property type="protein sequence ID" value="HJC44661.1"/>
    <property type="molecule type" value="Genomic_DNA"/>
</dbReference>
<name>A0A9D2P5I0_9FIRM</name>
<reference evidence="4" key="2">
    <citation type="submission" date="2021-04" db="EMBL/GenBank/DDBJ databases">
        <authorList>
            <person name="Gilroy R."/>
        </authorList>
    </citation>
    <scope>NUCLEOTIDE SEQUENCE</scope>
    <source>
        <strain evidence="4">ChiSjej5B23-2810</strain>
    </source>
</reference>
<dbReference type="PROSITE" id="PS01318">
    <property type="entry name" value="TSAA_1"/>
    <property type="match status" value="1"/>
</dbReference>
<dbReference type="InterPro" id="IPR036413">
    <property type="entry name" value="YaeB-like_sf"/>
</dbReference>